<dbReference type="InterPro" id="IPR001564">
    <property type="entry name" value="Nucleoside_diP_kinase"/>
</dbReference>
<comment type="caution">
    <text evidence="11">Lacks conserved residue(s) required for the propagation of feature annotation.</text>
</comment>
<dbReference type="GO" id="GO:0005524">
    <property type="term" value="F:ATP binding"/>
    <property type="evidence" value="ECO:0007669"/>
    <property type="project" value="UniProtKB-KW"/>
</dbReference>
<protein>
    <recommendedName>
        <fullName evidence="3">nucleoside-diphosphate kinase</fullName>
        <ecNumber evidence="3">2.7.4.6</ecNumber>
    </recommendedName>
</protein>
<sequence>MDNLLQRTLVLLKPDAINRGIVGEILQRFERVGAKLVGMKLLVSTEDTALKHYTEDIGRRRGEHIRKLMVEMLTSGPVMAMVFEGVEIVEVVRKLVGETEPKKALPGTIRGDYAHVSYAYSDAKKIGVFNLIHASANSEEAETEINVWFKLEELVEHQPLYTHFTLREDK</sequence>
<dbReference type="EC" id="2.7.4.6" evidence="3"/>
<feature type="domain" description="Nucleoside diphosphate kinase-like" evidence="13">
    <location>
        <begin position="5"/>
        <end position="156"/>
    </location>
</feature>
<dbReference type="SUPFAM" id="SSF54919">
    <property type="entry name" value="Nucleoside diphosphate kinase, NDK"/>
    <property type="match status" value="1"/>
</dbReference>
<dbReference type="PROSITE" id="PS51374">
    <property type="entry name" value="NDPK_LIKE"/>
    <property type="match status" value="1"/>
</dbReference>
<dbReference type="InterPro" id="IPR034907">
    <property type="entry name" value="NDK-like_dom"/>
</dbReference>
<dbReference type="Proteomes" id="UP000177478">
    <property type="component" value="Unassembled WGS sequence"/>
</dbReference>
<keyword evidence="10" id="KW-0546">Nucleotide metabolism</keyword>
<organism evidence="14 15">
    <name type="scientific">Candidatus Yanofskybacteria bacterium RIFCSPHIGHO2_12_FULL_45_19b</name>
    <dbReference type="NCBI Taxonomy" id="1802689"/>
    <lineage>
        <taxon>Bacteria</taxon>
        <taxon>Candidatus Yanofskyibacteriota</taxon>
    </lineage>
</organism>
<evidence type="ECO:0000256" key="4">
    <source>
        <dbReference type="ARBA" id="ARBA00022679"/>
    </source>
</evidence>
<dbReference type="Gene3D" id="3.30.70.141">
    <property type="entry name" value="Nucleoside diphosphate kinase-like domain"/>
    <property type="match status" value="1"/>
</dbReference>
<evidence type="ECO:0000256" key="3">
    <source>
        <dbReference type="ARBA" id="ARBA00012966"/>
    </source>
</evidence>
<name>A0A1F8G4A1_9BACT</name>
<dbReference type="STRING" id="1802689.A3F25_01985"/>
<dbReference type="SMART" id="SM00562">
    <property type="entry name" value="NDK"/>
    <property type="match status" value="1"/>
</dbReference>
<keyword evidence="8" id="KW-0067">ATP-binding</keyword>
<evidence type="ECO:0000256" key="9">
    <source>
        <dbReference type="ARBA" id="ARBA00022842"/>
    </source>
</evidence>
<dbReference type="AlphaFoldDB" id="A0A1F8G4A1"/>
<dbReference type="EMBL" id="MGKD01000007">
    <property type="protein sequence ID" value="OGN20174.1"/>
    <property type="molecule type" value="Genomic_DNA"/>
</dbReference>
<keyword evidence="9" id="KW-0460">Magnesium</keyword>
<proteinExistence type="inferred from homology"/>
<dbReference type="CDD" id="cd04413">
    <property type="entry name" value="NDPk_I"/>
    <property type="match status" value="1"/>
</dbReference>
<dbReference type="FunFam" id="3.30.70.141:FF:000017">
    <property type="entry name" value="Nucleoside diphosphate kinase"/>
    <property type="match status" value="1"/>
</dbReference>
<evidence type="ECO:0000313" key="14">
    <source>
        <dbReference type="EMBL" id="OGN20174.1"/>
    </source>
</evidence>
<keyword evidence="5" id="KW-0479">Metal-binding</keyword>
<evidence type="ECO:0000313" key="15">
    <source>
        <dbReference type="Proteomes" id="UP000177478"/>
    </source>
</evidence>
<dbReference type="InterPro" id="IPR036850">
    <property type="entry name" value="NDK-like_dom_sf"/>
</dbReference>
<comment type="similarity">
    <text evidence="2 11 12">Belongs to the NDK family.</text>
</comment>
<evidence type="ECO:0000256" key="11">
    <source>
        <dbReference type="PROSITE-ProRule" id="PRU00706"/>
    </source>
</evidence>
<reference evidence="14 15" key="1">
    <citation type="journal article" date="2016" name="Nat. Commun.">
        <title>Thousands of microbial genomes shed light on interconnected biogeochemical processes in an aquifer system.</title>
        <authorList>
            <person name="Anantharaman K."/>
            <person name="Brown C.T."/>
            <person name="Hug L.A."/>
            <person name="Sharon I."/>
            <person name="Castelle C.J."/>
            <person name="Probst A.J."/>
            <person name="Thomas B.C."/>
            <person name="Singh A."/>
            <person name="Wilkins M.J."/>
            <person name="Karaoz U."/>
            <person name="Brodie E.L."/>
            <person name="Williams K.H."/>
            <person name="Hubbard S.S."/>
            <person name="Banfield J.F."/>
        </authorList>
    </citation>
    <scope>NUCLEOTIDE SEQUENCE [LARGE SCALE GENOMIC DNA]</scope>
</reference>
<gene>
    <name evidence="14" type="ORF">A3F25_01985</name>
</gene>
<dbReference type="GO" id="GO:0006183">
    <property type="term" value="P:GTP biosynthetic process"/>
    <property type="evidence" value="ECO:0007669"/>
    <property type="project" value="InterPro"/>
</dbReference>
<dbReference type="GO" id="GO:0046872">
    <property type="term" value="F:metal ion binding"/>
    <property type="evidence" value="ECO:0007669"/>
    <property type="project" value="UniProtKB-KW"/>
</dbReference>
<dbReference type="GO" id="GO:0006241">
    <property type="term" value="P:CTP biosynthetic process"/>
    <property type="evidence" value="ECO:0007669"/>
    <property type="project" value="InterPro"/>
</dbReference>
<evidence type="ECO:0000256" key="5">
    <source>
        <dbReference type="ARBA" id="ARBA00022723"/>
    </source>
</evidence>
<keyword evidence="7 14" id="KW-0418">Kinase</keyword>
<dbReference type="Pfam" id="PF00334">
    <property type="entry name" value="NDK"/>
    <property type="match status" value="1"/>
</dbReference>
<dbReference type="GO" id="GO:0006228">
    <property type="term" value="P:UTP biosynthetic process"/>
    <property type="evidence" value="ECO:0007669"/>
    <property type="project" value="InterPro"/>
</dbReference>
<evidence type="ECO:0000256" key="10">
    <source>
        <dbReference type="ARBA" id="ARBA00023080"/>
    </source>
</evidence>
<comment type="cofactor">
    <cofactor evidence="1">
        <name>Mg(2+)</name>
        <dbReference type="ChEBI" id="CHEBI:18420"/>
    </cofactor>
</comment>
<dbReference type="GO" id="GO:0004550">
    <property type="term" value="F:nucleoside diphosphate kinase activity"/>
    <property type="evidence" value="ECO:0007669"/>
    <property type="project" value="UniProtKB-EC"/>
</dbReference>
<accession>A0A1F8G4A1</accession>
<dbReference type="PRINTS" id="PR01243">
    <property type="entry name" value="NUCDPKINASE"/>
</dbReference>
<evidence type="ECO:0000256" key="8">
    <source>
        <dbReference type="ARBA" id="ARBA00022840"/>
    </source>
</evidence>
<evidence type="ECO:0000259" key="13">
    <source>
        <dbReference type="SMART" id="SM00562"/>
    </source>
</evidence>
<keyword evidence="4" id="KW-0808">Transferase</keyword>
<evidence type="ECO:0000256" key="1">
    <source>
        <dbReference type="ARBA" id="ARBA00001946"/>
    </source>
</evidence>
<evidence type="ECO:0000256" key="7">
    <source>
        <dbReference type="ARBA" id="ARBA00022777"/>
    </source>
</evidence>
<evidence type="ECO:0000256" key="12">
    <source>
        <dbReference type="RuleBase" id="RU004011"/>
    </source>
</evidence>
<evidence type="ECO:0000256" key="2">
    <source>
        <dbReference type="ARBA" id="ARBA00008142"/>
    </source>
</evidence>
<comment type="caution">
    <text evidence="14">The sequence shown here is derived from an EMBL/GenBank/DDBJ whole genome shotgun (WGS) entry which is preliminary data.</text>
</comment>
<evidence type="ECO:0000256" key="6">
    <source>
        <dbReference type="ARBA" id="ARBA00022741"/>
    </source>
</evidence>
<dbReference type="PANTHER" id="PTHR11349">
    <property type="entry name" value="NUCLEOSIDE DIPHOSPHATE KINASE"/>
    <property type="match status" value="1"/>
</dbReference>
<keyword evidence="6" id="KW-0547">Nucleotide-binding</keyword>